<keyword evidence="4" id="KW-0677">Repeat</keyword>
<reference evidence="6 7" key="2">
    <citation type="submission" date="2010-03" db="EMBL/GenBank/DDBJ databases">
        <authorList>
            <person name="Pajon A."/>
        </authorList>
    </citation>
    <scope>NUCLEOTIDE SEQUENCE [LARGE SCALE GENOMIC DNA]</scope>
    <source>
        <strain evidence="6 7">SL3/3</strain>
    </source>
</reference>
<dbReference type="GO" id="GO:0005737">
    <property type="term" value="C:cytoplasm"/>
    <property type="evidence" value="ECO:0007669"/>
    <property type="project" value="InterPro"/>
</dbReference>
<evidence type="ECO:0000313" key="6">
    <source>
        <dbReference type="EMBL" id="CBL00702.1"/>
    </source>
</evidence>
<dbReference type="PATRIC" id="fig|657322.3.peg.1636"/>
<keyword evidence="5 6" id="KW-0012">Acyltransferase</keyword>
<evidence type="ECO:0000256" key="2">
    <source>
        <dbReference type="ARBA" id="ARBA00018522"/>
    </source>
</evidence>
<evidence type="ECO:0000256" key="5">
    <source>
        <dbReference type="ARBA" id="ARBA00023315"/>
    </source>
</evidence>
<sequence>MGGYWFARIFELLNYIIYSNHIPADIQIGENTSFEHHGLGCVVHSKVTIGANCKIFQNVTIGAKWPEGSKIDGVPQIGNNVQIGCGAVIIGNITIGDNVYIGANAVVLKDVPDNSIAIGVPAEIKARRVASN</sequence>
<dbReference type="GO" id="GO:0009001">
    <property type="term" value="F:serine O-acetyltransferase activity"/>
    <property type="evidence" value="ECO:0007669"/>
    <property type="project" value="InterPro"/>
</dbReference>
<comment type="similarity">
    <text evidence="1">Belongs to the transferase hexapeptide repeat family.</text>
</comment>
<dbReference type="InterPro" id="IPR045304">
    <property type="entry name" value="LbH_SAT"/>
</dbReference>
<dbReference type="EMBL" id="FP929046">
    <property type="protein sequence ID" value="CBL00702.1"/>
    <property type="molecule type" value="Genomic_DNA"/>
</dbReference>
<evidence type="ECO:0000256" key="1">
    <source>
        <dbReference type="ARBA" id="ARBA00007274"/>
    </source>
</evidence>
<reference evidence="6 7" key="1">
    <citation type="submission" date="2010-03" db="EMBL/GenBank/DDBJ databases">
        <title>The genome sequence of Faecalibacterium prausnitzii SL3/3.</title>
        <authorList>
            <consortium name="metaHIT consortium -- http://www.metahit.eu/"/>
            <person name="Pajon A."/>
            <person name="Turner K."/>
            <person name="Parkhill J."/>
            <person name="Duncan S."/>
            <person name="Flint H."/>
        </authorList>
    </citation>
    <scope>NUCLEOTIDE SEQUENCE [LARGE SCALE GENOMIC DNA]</scope>
    <source>
        <strain evidence="6 7">SL3/3</strain>
    </source>
</reference>
<protein>
    <recommendedName>
        <fullName evidence="2">Serine acetyltransferase</fullName>
    </recommendedName>
</protein>
<dbReference type="CDD" id="cd03354">
    <property type="entry name" value="LbH_SAT"/>
    <property type="match status" value="1"/>
</dbReference>
<accession>D4K789</accession>
<dbReference type="Gene3D" id="2.160.10.10">
    <property type="entry name" value="Hexapeptide repeat proteins"/>
    <property type="match status" value="1"/>
</dbReference>
<dbReference type="PIRSF" id="PIRSF000441">
    <property type="entry name" value="CysE"/>
    <property type="match status" value="1"/>
</dbReference>
<name>D4K789_9FIRM</name>
<keyword evidence="3 6" id="KW-0808">Transferase</keyword>
<gene>
    <name evidence="6" type="ORF">FPR_02580</name>
</gene>
<dbReference type="PROSITE" id="PS00101">
    <property type="entry name" value="HEXAPEP_TRANSFERASES"/>
    <property type="match status" value="1"/>
</dbReference>
<organism evidence="6 7">
    <name type="scientific">Faecalibacterium prausnitzii SL3/3</name>
    <dbReference type="NCBI Taxonomy" id="657322"/>
    <lineage>
        <taxon>Bacteria</taxon>
        <taxon>Bacillati</taxon>
        <taxon>Bacillota</taxon>
        <taxon>Clostridia</taxon>
        <taxon>Eubacteriales</taxon>
        <taxon>Oscillospiraceae</taxon>
        <taxon>Faecalibacterium</taxon>
    </lineage>
</organism>
<proteinExistence type="inferred from homology"/>
<dbReference type="Pfam" id="PF00132">
    <property type="entry name" value="Hexapep"/>
    <property type="match status" value="1"/>
</dbReference>
<evidence type="ECO:0000256" key="4">
    <source>
        <dbReference type="ARBA" id="ARBA00022737"/>
    </source>
</evidence>
<dbReference type="GO" id="GO:0006535">
    <property type="term" value="P:cysteine biosynthetic process from serine"/>
    <property type="evidence" value="ECO:0007669"/>
    <property type="project" value="InterPro"/>
</dbReference>
<evidence type="ECO:0000313" key="7">
    <source>
        <dbReference type="Proteomes" id="UP000007059"/>
    </source>
</evidence>
<dbReference type="PANTHER" id="PTHR42811">
    <property type="entry name" value="SERINE ACETYLTRANSFERASE"/>
    <property type="match status" value="1"/>
</dbReference>
<dbReference type="InterPro" id="IPR011004">
    <property type="entry name" value="Trimer_LpxA-like_sf"/>
</dbReference>
<evidence type="ECO:0000256" key="3">
    <source>
        <dbReference type="ARBA" id="ARBA00022679"/>
    </source>
</evidence>
<dbReference type="AlphaFoldDB" id="D4K789"/>
<dbReference type="KEGG" id="fpa:FPR_02580"/>
<dbReference type="Proteomes" id="UP000007059">
    <property type="component" value="Chromosome"/>
</dbReference>
<dbReference type="InterPro" id="IPR005881">
    <property type="entry name" value="Ser_O-AcTrfase"/>
</dbReference>
<dbReference type="InterPro" id="IPR001451">
    <property type="entry name" value="Hexapep"/>
</dbReference>
<dbReference type="SUPFAM" id="SSF51161">
    <property type="entry name" value="Trimeric LpxA-like enzymes"/>
    <property type="match status" value="1"/>
</dbReference>
<dbReference type="RefSeq" id="WP_015536659.1">
    <property type="nucleotide sequence ID" value="NC_021020.1"/>
</dbReference>
<dbReference type="HOGENOM" id="CLU_051638_10_2_9"/>
<dbReference type="InterPro" id="IPR018357">
    <property type="entry name" value="Hexapep_transf_CS"/>
</dbReference>
<dbReference type="eggNOG" id="COG1045">
    <property type="taxonomic scope" value="Bacteria"/>
</dbReference>